<feature type="compositionally biased region" description="Basic and acidic residues" evidence="1">
    <location>
        <begin position="1"/>
        <end position="12"/>
    </location>
</feature>
<feature type="region of interest" description="Disordered" evidence="1">
    <location>
        <begin position="1"/>
        <end position="32"/>
    </location>
</feature>
<protein>
    <submittedName>
        <fullName evidence="2">Uncharacterized protein</fullName>
    </submittedName>
</protein>
<accession>A0ABU4Z9B1</accession>
<keyword evidence="3" id="KW-1185">Reference proteome</keyword>
<evidence type="ECO:0000256" key="1">
    <source>
        <dbReference type="SAM" id="MobiDB-lite"/>
    </source>
</evidence>
<comment type="caution">
    <text evidence="2">The sequence shown here is derived from an EMBL/GenBank/DDBJ whole genome shotgun (WGS) entry which is preliminary data.</text>
</comment>
<sequence>MDGIAKCHEHQHTKSIRLSRRMASQPAFARQPEPDAAMEFSKMSAAVQDKYALSPQCLRFDHRDEHLEVGHEHQR</sequence>
<dbReference type="EMBL" id="JAVIJC010000031">
    <property type="protein sequence ID" value="MDX8494870.1"/>
    <property type="molecule type" value="Genomic_DNA"/>
</dbReference>
<reference evidence="2 3" key="1">
    <citation type="submission" date="2023-08" db="EMBL/GenBank/DDBJ databases">
        <title>Implementing the SeqCode for naming new Mesorhizobium species isolated from Vachellia karroo root nodules.</title>
        <authorList>
            <person name="Van Lill M."/>
        </authorList>
    </citation>
    <scope>NUCLEOTIDE SEQUENCE [LARGE SCALE GENOMIC DNA]</scope>
    <source>
        <strain evidence="2 3">VK22B</strain>
    </source>
</reference>
<evidence type="ECO:0000313" key="2">
    <source>
        <dbReference type="EMBL" id="MDX8494870.1"/>
    </source>
</evidence>
<gene>
    <name evidence="2" type="ORF">RFN29_25250</name>
</gene>
<dbReference type="Proteomes" id="UP001271249">
    <property type="component" value="Unassembled WGS sequence"/>
</dbReference>
<dbReference type="RefSeq" id="WP_320228657.1">
    <property type="nucleotide sequence ID" value="NZ_JAVIJC010000031.1"/>
</dbReference>
<name>A0ABU4Z9B1_9HYPH</name>
<proteinExistence type="predicted"/>
<organism evidence="2 3">
    <name type="scientific">Mesorhizobium captivum</name>
    <dbReference type="NCBI Taxonomy" id="3072319"/>
    <lineage>
        <taxon>Bacteria</taxon>
        <taxon>Pseudomonadati</taxon>
        <taxon>Pseudomonadota</taxon>
        <taxon>Alphaproteobacteria</taxon>
        <taxon>Hyphomicrobiales</taxon>
        <taxon>Phyllobacteriaceae</taxon>
        <taxon>Mesorhizobium</taxon>
    </lineage>
</organism>
<evidence type="ECO:0000313" key="3">
    <source>
        <dbReference type="Proteomes" id="UP001271249"/>
    </source>
</evidence>